<feature type="domain" description="Oxidoreductase molybdopterin-binding" evidence="1">
    <location>
        <begin position="79"/>
        <end position="158"/>
    </location>
</feature>
<dbReference type="Pfam" id="PF00174">
    <property type="entry name" value="Oxidored_molyb"/>
    <property type="match status" value="1"/>
</dbReference>
<reference evidence="2" key="1">
    <citation type="submission" date="2022-03" db="EMBL/GenBank/DDBJ databases">
        <title>The complete genome sequence of a Methyloterrigena soli.</title>
        <authorList>
            <person name="Zi Z."/>
        </authorList>
    </citation>
    <scope>NUCLEOTIDE SEQUENCE</scope>
    <source>
        <strain evidence="2">M48</strain>
    </source>
</reference>
<evidence type="ECO:0000313" key="3">
    <source>
        <dbReference type="Proteomes" id="UP001156140"/>
    </source>
</evidence>
<dbReference type="RefSeq" id="WP_182398286.1">
    <property type="nucleotide sequence ID" value="NZ_CP068983.1"/>
</dbReference>
<protein>
    <submittedName>
        <fullName evidence="2">Molybdopterin-dependent oxidoreductase</fullName>
    </submittedName>
</protein>
<comment type="caution">
    <text evidence="2">The sequence shown here is derived from an EMBL/GenBank/DDBJ whole genome shotgun (WGS) entry which is preliminary data.</text>
</comment>
<name>A0AA41UA46_9HYPH</name>
<evidence type="ECO:0000259" key="1">
    <source>
        <dbReference type="Pfam" id="PF00174"/>
    </source>
</evidence>
<sequence length="183" mass="20418">MRRRRPLLVLISLAFGMLAVALAIPAPSQGAAGVLPDLLKLPEPQGDVLLEVSGRVAQRSISVKFDRAGLEAIGRRSITTTTAWNDGAHVFEGVLARDVMHAIGADDVESVRAIALNEYEATIPTSDFAKYNVLFAWSMDGKQMTARDKGPLWIVYPKLDHPELRDDKYDHRWVWQLYRLILP</sequence>
<gene>
    <name evidence="2" type="ORF">ML536_02385</name>
</gene>
<dbReference type="EMBL" id="JALAZD010000001">
    <property type="protein sequence ID" value="MCI0125667.1"/>
    <property type="molecule type" value="Genomic_DNA"/>
</dbReference>
<dbReference type="AlphaFoldDB" id="A0AA41UA46"/>
<dbReference type="Proteomes" id="UP001156140">
    <property type="component" value="Unassembled WGS sequence"/>
</dbReference>
<evidence type="ECO:0000313" key="2">
    <source>
        <dbReference type="EMBL" id="MCI0125667.1"/>
    </source>
</evidence>
<dbReference type="InterPro" id="IPR000572">
    <property type="entry name" value="OxRdtase_Mopterin-bd_dom"/>
</dbReference>
<keyword evidence="3" id="KW-1185">Reference proteome</keyword>
<dbReference type="SUPFAM" id="SSF56524">
    <property type="entry name" value="Oxidoreductase molybdopterin-binding domain"/>
    <property type="match status" value="1"/>
</dbReference>
<accession>A0AA41UA46</accession>
<dbReference type="InterPro" id="IPR036374">
    <property type="entry name" value="OxRdtase_Mopterin-bd_sf"/>
</dbReference>
<dbReference type="Gene3D" id="3.90.420.10">
    <property type="entry name" value="Oxidoreductase, molybdopterin-binding domain"/>
    <property type="match status" value="1"/>
</dbReference>
<organism evidence="2 3">
    <name type="scientific">Paradevosia shaoguanensis</name>
    <dbReference type="NCBI Taxonomy" id="1335043"/>
    <lineage>
        <taxon>Bacteria</taxon>
        <taxon>Pseudomonadati</taxon>
        <taxon>Pseudomonadota</taxon>
        <taxon>Alphaproteobacteria</taxon>
        <taxon>Hyphomicrobiales</taxon>
        <taxon>Devosiaceae</taxon>
        <taxon>Paradevosia</taxon>
    </lineage>
</organism>
<proteinExistence type="predicted"/>